<keyword evidence="1" id="KW-0812">Transmembrane</keyword>
<evidence type="ECO:0000313" key="3">
    <source>
        <dbReference type="Proteomes" id="UP000235023"/>
    </source>
</evidence>
<evidence type="ECO:0000256" key="1">
    <source>
        <dbReference type="SAM" id="Phobius"/>
    </source>
</evidence>
<keyword evidence="1" id="KW-0472">Membrane</keyword>
<keyword evidence="3" id="KW-1185">Reference proteome</keyword>
<name>A0A2J5HD92_9EURO</name>
<reference evidence="3" key="1">
    <citation type="submission" date="2017-12" db="EMBL/GenBank/DDBJ databases">
        <authorList>
            <consortium name="DOE Joint Genome Institute"/>
            <person name="Mondo S.J."/>
            <person name="Kjaerbolling I."/>
            <person name="Vesth T.C."/>
            <person name="Frisvad J.C."/>
            <person name="Nybo J.L."/>
            <person name="Theobald S."/>
            <person name="Kuo A."/>
            <person name="Bowyer P."/>
            <person name="Matsuda Y."/>
            <person name="Lyhne E.K."/>
            <person name="Kogle M.E."/>
            <person name="Clum A."/>
            <person name="Lipzen A."/>
            <person name="Salamov A."/>
            <person name="Ngan C.Y."/>
            <person name="Daum C."/>
            <person name="Chiniquy J."/>
            <person name="Barry K."/>
            <person name="LaButti K."/>
            <person name="Haridas S."/>
            <person name="Simmons B.A."/>
            <person name="Magnuson J.K."/>
            <person name="Mortensen U.H."/>
            <person name="Larsen T.O."/>
            <person name="Grigoriev I.V."/>
            <person name="Baker S.E."/>
            <person name="Andersen M.R."/>
            <person name="Nordberg H.P."/>
            <person name="Cantor M.N."/>
            <person name="Hua S.X."/>
        </authorList>
    </citation>
    <scope>NUCLEOTIDE SEQUENCE [LARGE SCALE GENOMIC DNA]</scope>
    <source>
        <strain evidence="3">IBT 19404</strain>
    </source>
</reference>
<feature type="transmembrane region" description="Helical" evidence="1">
    <location>
        <begin position="26"/>
        <end position="53"/>
    </location>
</feature>
<gene>
    <name evidence="2" type="ORF">BDW42DRAFT_181901</name>
</gene>
<organism evidence="2 3">
    <name type="scientific">Aspergillus taichungensis</name>
    <dbReference type="NCBI Taxonomy" id="482145"/>
    <lineage>
        <taxon>Eukaryota</taxon>
        <taxon>Fungi</taxon>
        <taxon>Dikarya</taxon>
        <taxon>Ascomycota</taxon>
        <taxon>Pezizomycotina</taxon>
        <taxon>Eurotiomycetes</taxon>
        <taxon>Eurotiomycetidae</taxon>
        <taxon>Eurotiales</taxon>
        <taxon>Aspergillaceae</taxon>
        <taxon>Aspergillus</taxon>
        <taxon>Aspergillus subgen. Circumdati</taxon>
    </lineage>
</organism>
<evidence type="ECO:0000313" key="2">
    <source>
        <dbReference type="EMBL" id="PLN74669.1"/>
    </source>
</evidence>
<keyword evidence="1" id="KW-1133">Transmembrane helix</keyword>
<dbReference type="EMBL" id="KZ559693">
    <property type="protein sequence ID" value="PLN74669.1"/>
    <property type="molecule type" value="Genomic_DNA"/>
</dbReference>
<protein>
    <submittedName>
        <fullName evidence="2">Uncharacterized protein</fullName>
    </submittedName>
</protein>
<sequence length="127" mass="14859">MCLSVCLSAALYLIDSRWIIDQLYILFSAFFCFLYLLDPLISLFSTSFLSFFIQFPFPSFPFYIYTCMHTYRCCCCHCCHCHNNHVYLPTYYLTTLPPTYLSINNQSVNSFYGLQHAQLAIYLSPLS</sequence>
<dbReference type="AlphaFoldDB" id="A0A2J5HD92"/>
<dbReference type="Proteomes" id="UP000235023">
    <property type="component" value="Unassembled WGS sequence"/>
</dbReference>
<proteinExistence type="predicted"/>
<accession>A0A2J5HD92</accession>